<feature type="region of interest" description="Disordered" evidence="4">
    <location>
        <begin position="229"/>
        <end position="251"/>
    </location>
</feature>
<feature type="compositionally biased region" description="Low complexity" evidence="4">
    <location>
        <begin position="229"/>
        <end position="240"/>
    </location>
</feature>
<name>A0A150GTZ2_GONPE</name>
<dbReference type="Pfam" id="PF02536">
    <property type="entry name" value="mTERF"/>
    <property type="match status" value="1"/>
</dbReference>
<dbReference type="InterPro" id="IPR038538">
    <property type="entry name" value="MTERF_sf"/>
</dbReference>
<dbReference type="Gene3D" id="1.25.70.10">
    <property type="entry name" value="Transcription termination factor 3, mitochondrial"/>
    <property type="match status" value="1"/>
</dbReference>
<dbReference type="InterPro" id="IPR003690">
    <property type="entry name" value="MTERF"/>
</dbReference>
<evidence type="ECO:0000313" key="5">
    <source>
        <dbReference type="EMBL" id="KXZ53346.1"/>
    </source>
</evidence>
<dbReference type="Proteomes" id="UP000075714">
    <property type="component" value="Unassembled WGS sequence"/>
</dbReference>
<keyword evidence="6" id="KW-1185">Reference proteome</keyword>
<keyword evidence="2" id="KW-0806">Transcription termination</keyword>
<comment type="similarity">
    <text evidence="1">Belongs to the mTERF family.</text>
</comment>
<dbReference type="GO" id="GO:0003676">
    <property type="term" value="F:nucleic acid binding"/>
    <property type="evidence" value="ECO:0007669"/>
    <property type="project" value="InterPro"/>
</dbReference>
<protein>
    <submittedName>
        <fullName evidence="5">Uncharacterized protein</fullName>
    </submittedName>
</protein>
<evidence type="ECO:0000256" key="3">
    <source>
        <dbReference type="ARBA" id="ARBA00022946"/>
    </source>
</evidence>
<dbReference type="OrthoDB" id="637682at2759"/>
<dbReference type="PANTHER" id="PTHR13068:SF112">
    <property type="entry name" value="TRANSCRIPTION TERMINATION FACTOR 3, MITOCHONDRIAL"/>
    <property type="match status" value="1"/>
</dbReference>
<dbReference type="GO" id="GO:0006353">
    <property type="term" value="P:DNA-templated transcription termination"/>
    <property type="evidence" value="ECO:0007669"/>
    <property type="project" value="UniProtKB-KW"/>
</dbReference>
<keyword evidence="2" id="KW-0804">Transcription</keyword>
<reference evidence="6" key="1">
    <citation type="journal article" date="2016" name="Nat. Commun.">
        <title>The Gonium pectorale genome demonstrates co-option of cell cycle regulation during the evolution of multicellularity.</title>
        <authorList>
            <person name="Hanschen E.R."/>
            <person name="Marriage T.N."/>
            <person name="Ferris P.J."/>
            <person name="Hamaji T."/>
            <person name="Toyoda A."/>
            <person name="Fujiyama A."/>
            <person name="Neme R."/>
            <person name="Noguchi H."/>
            <person name="Minakuchi Y."/>
            <person name="Suzuki M."/>
            <person name="Kawai-Toyooka H."/>
            <person name="Smith D.R."/>
            <person name="Sparks H."/>
            <person name="Anderson J."/>
            <person name="Bakaric R."/>
            <person name="Luria V."/>
            <person name="Karger A."/>
            <person name="Kirschner M.W."/>
            <person name="Durand P.M."/>
            <person name="Michod R.E."/>
            <person name="Nozaki H."/>
            <person name="Olson B.J."/>
        </authorList>
    </citation>
    <scope>NUCLEOTIDE SEQUENCE [LARGE SCALE GENOMIC DNA]</scope>
    <source>
        <strain evidence="6">NIES-2863</strain>
    </source>
</reference>
<feature type="compositionally biased region" description="Pro residues" evidence="4">
    <location>
        <begin position="241"/>
        <end position="251"/>
    </location>
</feature>
<organism evidence="5 6">
    <name type="scientific">Gonium pectorale</name>
    <name type="common">Green alga</name>
    <dbReference type="NCBI Taxonomy" id="33097"/>
    <lineage>
        <taxon>Eukaryota</taxon>
        <taxon>Viridiplantae</taxon>
        <taxon>Chlorophyta</taxon>
        <taxon>core chlorophytes</taxon>
        <taxon>Chlorophyceae</taxon>
        <taxon>CS clade</taxon>
        <taxon>Chlamydomonadales</taxon>
        <taxon>Volvocaceae</taxon>
        <taxon>Gonium</taxon>
    </lineage>
</organism>
<accession>A0A150GTZ2</accession>
<sequence>MASTSGRCSAAVAVPRPLGHSAFSRSVLPLPGSSRSRQLCCGAFKTQPVESNPVRKAFLDIGVSSDDWNRASRLEPELLSYGTERVHGILELLLELGLTNRDIGTVLIAFPQAFRLSLDHHAGPVVEFLRTDMGLSREQVVALVTRFPSILGMNVKGQLRPQLAFLASLGVPPEAVPGLVLARPLVLGPGIESVTTFLRRCGVPRQQMARLLKSYPIDYRLHIRGLSAPGPSARSPSWWPGGPPSPPPPRG</sequence>
<gene>
    <name evidence="5" type="ORF">GPECTOR_7g1241</name>
</gene>
<dbReference type="SMART" id="SM00733">
    <property type="entry name" value="Mterf"/>
    <property type="match status" value="4"/>
</dbReference>
<dbReference type="EMBL" id="LSYV01000008">
    <property type="protein sequence ID" value="KXZ53346.1"/>
    <property type="molecule type" value="Genomic_DNA"/>
</dbReference>
<dbReference type="AlphaFoldDB" id="A0A150GTZ2"/>
<keyword evidence="2" id="KW-0805">Transcription regulation</keyword>
<comment type="caution">
    <text evidence="5">The sequence shown here is derived from an EMBL/GenBank/DDBJ whole genome shotgun (WGS) entry which is preliminary data.</text>
</comment>
<keyword evidence="3" id="KW-0809">Transit peptide</keyword>
<evidence type="ECO:0000256" key="1">
    <source>
        <dbReference type="ARBA" id="ARBA00007692"/>
    </source>
</evidence>
<proteinExistence type="inferred from homology"/>
<evidence type="ECO:0000256" key="4">
    <source>
        <dbReference type="SAM" id="MobiDB-lite"/>
    </source>
</evidence>
<evidence type="ECO:0000313" key="6">
    <source>
        <dbReference type="Proteomes" id="UP000075714"/>
    </source>
</evidence>
<dbReference type="PANTHER" id="PTHR13068">
    <property type="entry name" value="CGI-12 PROTEIN-RELATED"/>
    <property type="match status" value="1"/>
</dbReference>
<evidence type="ECO:0000256" key="2">
    <source>
        <dbReference type="ARBA" id="ARBA00022472"/>
    </source>
</evidence>